<dbReference type="EMBL" id="FOHE01000009">
    <property type="protein sequence ID" value="SET34431.1"/>
    <property type="molecule type" value="Genomic_DNA"/>
</dbReference>
<sequence length="440" mass="47434">MNILFKRIFAVIAIFIITFMPVLTPTVYAVESWSGDPWSGNPWTGDPWDGSDLEWSGDPWSGNETEGDSWTSEPWYLEGWNGDPYTGNPWLDQGWNGNPYAGNPWLNQGWNGNPYAGNPWLDQGWNGSPYAGNPWLNQGWNGNPYSGSPYAGNPYQGNPWQDQGFNGNPYLGNAWNNPYFQGNNTEFSAGSNGYEAPSRFYDSTGFKTAEYVLKDVVNGSVNWLNDGINYSVALDKGLNPPGYGAGRYFTDLLFNSFRIGYGDSGFFDAYDLTTKSLDGISAYNDFKAATNWSSLSNTAGNLRSYGDTITNAAGKMGALSKFNLATAAIGTVTSSFKTVDSFVDSYKTLQSDASGAEKTAAVAKSGENLGEFLMNSGAVASFIPGGQAVGAGMVAVGAGVWVVSKGVNIVAKNWDGIKSKAKKAGNAIKKGWNTVKGWFS</sequence>
<dbReference type="RefSeq" id="WP_090869836.1">
    <property type="nucleotide sequence ID" value="NZ_FOHE01000009.1"/>
</dbReference>
<evidence type="ECO:0000313" key="2">
    <source>
        <dbReference type="Proteomes" id="UP000198618"/>
    </source>
</evidence>
<proteinExistence type="predicted"/>
<dbReference type="Proteomes" id="UP000198618">
    <property type="component" value="Unassembled WGS sequence"/>
</dbReference>
<gene>
    <name evidence="1" type="ORF">SAMN05216389_10981</name>
</gene>
<dbReference type="AlphaFoldDB" id="A0A1I0DPE9"/>
<dbReference type="OrthoDB" id="2450817at2"/>
<protein>
    <submittedName>
        <fullName evidence="1">Uncharacterized protein</fullName>
    </submittedName>
</protein>
<organism evidence="1 2">
    <name type="scientific">Oceanobacillus limi</name>
    <dbReference type="NCBI Taxonomy" id="930131"/>
    <lineage>
        <taxon>Bacteria</taxon>
        <taxon>Bacillati</taxon>
        <taxon>Bacillota</taxon>
        <taxon>Bacilli</taxon>
        <taxon>Bacillales</taxon>
        <taxon>Bacillaceae</taxon>
        <taxon>Oceanobacillus</taxon>
    </lineage>
</organism>
<dbReference type="STRING" id="930131.SAMN05216389_10981"/>
<reference evidence="1 2" key="1">
    <citation type="submission" date="2016-10" db="EMBL/GenBank/DDBJ databases">
        <authorList>
            <person name="de Groot N.N."/>
        </authorList>
    </citation>
    <scope>NUCLEOTIDE SEQUENCE [LARGE SCALE GENOMIC DNA]</scope>
    <source>
        <strain evidence="1 2">IBRC-M 10780</strain>
    </source>
</reference>
<accession>A0A1I0DPE9</accession>
<keyword evidence="2" id="KW-1185">Reference proteome</keyword>
<evidence type="ECO:0000313" key="1">
    <source>
        <dbReference type="EMBL" id="SET34431.1"/>
    </source>
</evidence>
<name>A0A1I0DPE9_9BACI</name>